<reference evidence="2" key="2">
    <citation type="submission" date="2020-05" db="UniProtKB">
        <authorList>
            <consortium name="EnsemblMetazoa"/>
        </authorList>
    </citation>
    <scope>IDENTIFICATION</scope>
</reference>
<name>A0A084WL58_ANOSI</name>
<protein>
    <submittedName>
        <fullName evidence="1 2">Uncharacterized protein</fullName>
    </submittedName>
</protein>
<dbReference type="VEuPathDB" id="VectorBase:ASIC018993"/>
<evidence type="ECO:0000313" key="1">
    <source>
        <dbReference type="EMBL" id="KFB50952.1"/>
    </source>
</evidence>
<gene>
    <name evidence="1" type="ORF">ZHAS_00018993</name>
</gene>
<dbReference type="EMBL" id="ATLV01024184">
    <property type="status" value="NOT_ANNOTATED_CDS"/>
    <property type="molecule type" value="Genomic_DNA"/>
</dbReference>
<keyword evidence="3" id="KW-1185">Reference proteome</keyword>
<proteinExistence type="predicted"/>
<evidence type="ECO:0000313" key="2">
    <source>
        <dbReference type="EnsemblMetazoa" id="ASIC018993-PA"/>
    </source>
</evidence>
<sequence>MCRGRQAIQSNQLRSLGGINIGLAVTTNTWRASGDGFFQVMALRECETTFPLLVQCETATNCNWNCLTGH</sequence>
<dbReference type="Proteomes" id="UP000030765">
    <property type="component" value="Unassembled WGS sequence"/>
</dbReference>
<dbReference type="AlphaFoldDB" id="A0A084WL58"/>
<dbReference type="EMBL" id="KE525350">
    <property type="protein sequence ID" value="KFB50952.1"/>
    <property type="molecule type" value="Genomic_DNA"/>
</dbReference>
<dbReference type="EnsemblMetazoa" id="ASIC018993-RA">
    <property type="protein sequence ID" value="ASIC018993-PA"/>
    <property type="gene ID" value="ASIC018993"/>
</dbReference>
<organism evidence="1">
    <name type="scientific">Anopheles sinensis</name>
    <name type="common">Mosquito</name>
    <dbReference type="NCBI Taxonomy" id="74873"/>
    <lineage>
        <taxon>Eukaryota</taxon>
        <taxon>Metazoa</taxon>
        <taxon>Ecdysozoa</taxon>
        <taxon>Arthropoda</taxon>
        <taxon>Hexapoda</taxon>
        <taxon>Insecta</taxon>
        <taxon>Pterygota</taxon>
        <taxon>Neoptera</taxon>
        <taxon>Endopterygota</taxon>
        <taxon>Diptera</taxon>
        <taxon>Nematocera</taxon>
        <taxon>Culicoidea</taxon>
        <taxon>Culicidae</taxon>
        <taxon>Anophelinae</taxon>
        <taxon>Anopheles</taxon>
    </lineage>
</organism>
<evidence type="ECO:0000313" key="3">
    <source>
        <dbReference type="Proteomes" id="UP000030765"/>
    </source>
</evidence>
<accession>A0A084WL58</accession>
<reference evidence="1 3" key="1">
    <citation type="journal article" date="2014" name="BMC Genomics">
        <title>Genome sequence of Anopheles sinensis provides insight into genetics basis of mosquito competence for malaria parasites.</title>
        <authorList>
            <person name="Zhou D."/>
            <person name="Zhang D."/>
            <person name="Ding G."/>
            <person name="Shi L."/>
            <person name="Hou Q."/>
            <person name="Ye Y."/>
            <person name="Xu Y."/>
            <person name="Zhou H."/>
            <person name="Xiong C."/>
            <person name="Li S."/>
            <person name="Yu J."/>
            <person name="Hong S."/>
            <person name="Yu X."/>
            <person name="Zou P."/>
            <person name="Chen C."/>
            <person name="Chang X."/>
            <person name="Wang W."/>
            <person name="Lv Y."/>
            <person name="Sun Y."/>
            <person name="Ma L."/>
            <person name="Shen B."/>
            <person name="Zhu C."/>
        </authorList>
    </citation>
    <scope>NUCLEOTIDE SEQUENCE [LARGE SCALE GENOMIC DNA]</scope>
</reference>